<organism evidence="6 7">
    <name type="scientific">Protea cynaroides</name>
    <dbReference type="NCBI Taxonomy" id="273540"/>
    <lineage>
        <taxon>Eukaryota</taxon>
        <taxon>Viridiplantae</taxon>
        <taxon>Streptophyta</taxon>
        <taxon>Embryophyta</taxon>
        <taxon>Tracheophyta</taxon>
        <taxon>Spermatophyta</taxon>
        <taxon>Magnoliopsida</taxon>
        <taxon>Proteales</taxon>
        <taxon>Proteaceae</taxon>
        <taxon>Protea</taxon>
    </lineage>
</organism>
<evidence type="ECO:0000256" key="3">
    <source>
        <dbReference type="ARBA" id="ARBA00023027"/>
    </source>
</evidence>
<name>A0A9Q0KSN3_9MAGN</name>
<dbReference type="GO" id="GO:0061809">
    <property type="term" value="F:NAD+ nucleosidase activity, cyclic ADP-ribose generating"/>
    <property type="evidence" value="ECO:0007669"/>
    <property type="project" value="UniProtKB-EC"/>
</dbReference>
<dbReference type="OrthoDB" id="6160824at2759"/>
<accession>A0A9Q0KSN3</accession>
<dbReference type="EC" id="3.2.2.6" evidence="1"/>
<protein>
    <recommendedName>
        <fullName evidence="1">ADP-ribosyl cyclase/cyclic ADP-ribose hydrolase</fullName>
        <ecNumber evidence="1">3.2.2.6</ecNumber>
    </recommendedName>
</protein>
<comment type="catalytic activity">
    <reaction evidence="4">
        <text>NAD(+) + H2O = ADP-D-ribose + nicotinamide + H(+)</text>
        <dbReference type="Rhea" id="RHEA:16301"/>
        <dbReference type="ChEBI" id="CHEBI:15377"/>
        <dbReference type="ChEBI" id="CHEBI:15378"/>
        <dbReference type="ChEBI" id="CHEBI:17154"/>
        <dbReference type="ChEBI" id="CHEBI:57540"/>
        <dbReference type="ChEBI" id="CHEBI:57967"/>
        <dbReference type="EC" id="3.2.2.6"/>
    </reaction>
    <physiologicalReaction direction="left-to-right" evidence="4">
        <dbReference type="Rhea" id="RHEA:16302"/>
    </physiologicalReaction>
</comment>
<feature type="domain" description="TIR" evidence="5">
    <location>
        <begin position="20"/>
        <end position="170"/>
    </location>
</feature>
<evidence type="ECO:0000259" key="5">
    <source>
        <dbReference type="PROSITE" id="PS50104"/>
    </source>
</evidence>
<gene>
    <name evidence="6" type="ORF">NE237_001194</name>
</gene>
<evidence type="ECO:0000256" key="4">
    <source>
        <dbReference type="ARBA" id="ARBA00047304"/>
    </source>
</evidence>
<dbReference type="Proteomes" id="UP001141806">
    <property type="component" value="Unassembled WGS sequence"/>
</dbReference>
<comment type="caution">
    <text evidence="6">The sequence shown here is derived from an EMBL/GenBank/DDBJ whole genome shotgun (WGS) entry which is preliminary data.</text>
</comment>
<proteinExistence type="predicted"/>
<dbReference type="PANTHER" id="PTHR32009">
    <property type="entry name" value="TMV RESISTANCE PROTEIN N-LIKE"/>
    <property type="match status" value="1"/>
</dbReference>
<dbReference type="FunFam" id="3.40.50.10140:FF:000007">
    <property type="entry name" value="Disease resistance protein (TIR-NBS-LRR class)"/>
    <property type="match status" value="1"/>
</dbReference>
<dbReference type="InterPro" id="IPR035897">
    <property type="entry name" value="Toll_tir_struct_dom_sf"/>
</dbReference>
<sequence length="170" mass="19638">MASSSRTTPTTASSVFSHRSSYDVFINFRGIDIRENFVCLLYDALRRDGIHVFIDSEELWEGEEIRPSLLRAIRGSKISITVFSKLYANSKYCLLELAEIWDCHLSDSQTILPIFFDIEPREVRRQSGSFQGPFQEYQSKCEPDIEDWKNALRKVGKIKGWHLKGDPTIK</sequence>
<dbReference type="SUPFAM" id="SSF52200">
    <property type="entry name" value="Toll/Interleukin receptor TIR domain"/>
    <property type="match status" value="1"/>
</dbReference>
<keyword evidence="3" id="KW-0520">NAD</keyword>
<dbReference type="InterPro" id="IPR000157">
    <property type="entry name" value="TIR_dom"/>
</dbReference>
<evidence type="ECO:0000256" key="2">
    <source>
        <dbReference type="ARBA" id="ARBA00022801"/>
    </source>
</evidence>
<keyword evidence="2" id="KW-0378">Hydrolase</keyword>
<dbReference type="PROSITE" id="PS50104">
    <property type="entry name" value="TIR"/>
    <property type="match status" value="1"/>
</dbReference>
<evidence type="ECO:0000313" key="7">
    <source>
        <dbReference type="Proteomes" id="UP001141806"/>
    </source>
</evidence>
<dbReference type="AlphaFoldDB" id="A0A9Q0KSN3"/>
<dbReference type="PANTHER" id="PTHR32009:SF39">
    <property type="entry name" value="TIR DOMAIN-CONTAINING PROTEIN"/>
    <property type="match status" value="1"/>
</dbReference>
<evidence type="ECO:0000313" key="6">
    <source>
        <dbReference type="EMBL" id="KAJ4976088.1"/>
    </source>
</evidence>
<dbReference type="SMART" id="SM00255">
    <property type="entry name" value="TIR"/>
    <property type="match status" value="1"/>
</dbReference>
<dbReference type="GO" id="GO:0007165">
    <property type="term" value="P:signal transduction"/>
    <property type="evidence" value="ECO:0007669"/>
    <property type="project" value="InterPro"/>
</dbReference>
<dbReference type="EMBL" id="JAMYWD010000003">
    <property type="protein sequence ID" value="KAJ4976088.1"/>
    <property type="molecule type" value="Genomic_DNA"/>
</dbReference>
<reference evidence="6" key="1">
    <citation type="journal article" date="2023" name="Plant J.">
        <title>The genome of the king protea, Protea cynaroides.</title>
        <authorList>
            <person name="Chang J."/>
            <person name="Duong T.A."/>
            <person name="Schoeman C."/>
            <person name="Ma X."/>
            <person name="Roodt D."/>
            <person name="Barker N."/>
            <person name="Li Z."/>
            <person name="Van de Peer Y."/>
            <person name="Mizrachi E."/>
        </authorList>
    </citation>
    <scope>NUCLEOTIDE SEQUENCE</scope>
    <source>
        <tissue evidence="6">Young leaves</tissue>
    </source>
</reference>
<dbReference type="Pfam" id="PF01582">
    <property type="entry name" value="TIR"/>
    <property type="match status" value="1"/>
</dbReference>
<keyword evidence="7" id="KW-1185">Reference proteome</keyword>
<dbReference type="Gene3D" id="3.40.50.10140">
    <property type="entry name" value="Toll/interleukin-1 receptor homology (TIR) domain"/>
    <property type="match status" value="1"/>
</dbReference>
<evidence type="ECO:0000256" key="1">
    <source>
        <dbReference type="ARBA" id="ARBA00011982"/>
    </source>
</evidence>